<reference evidence="1" key="2">
    <citation type="submission" date="2023-06" db="EMBL/GenBank/DDBJ databases">
        <authorList>
            <person name="Ma L."/>
            <person name="Liu K.-W."/>
            <person name="Li Z."/>
            <person name="Hsiao Y.-Y."/>
            <person name="Qi Y."/>
            <person name="Fu T."/>
            <person name="Tang G."/>
            <person name="Zhang D."/>
            <person name="Sun W.-H."/>
            <person name="Liu D.-K."/>
            <person name="Li Y."/>
            <person name="Chen G.-Z."/>
            <person name="Liu X.-D."/>
            <person name="Liao X.-Y."/>
            <person name="Jiang Y.-T."/>
            <person name="Yu X."/>
            <person name="Hao Y."/>
            <person name="Huang J."/>
            <person name="Zhao X.-W."/>
            <person name="Ke S."/>
            <person name="Chen Y.-Y."/>
            <person name="Wu W.-L."/>
            <person name="Hsu J.-L."/>
            <person name="Lin Y.-F."/>
            <person name="Huang M.-D."/>
            <person name="Li C.-Y."/>
            <person name="Huang L."/>
            <person name="Wang Z.-W."/>
            <person name="Zhao X."/>
            <person name="Zhong W.-Y."/>
            <person name="Peng D.-H."/>
            <person name="Ahmad S."/>
            <person name="Lan S."/>
            <person name="Zhang J.-S."/>
            <person name="Tsai W.-C."/>
            <person name="Van De Peer Y."/>
            <person name="Liu Z.-J."/>
        </authorList>
    </citation>
    <scope>NUCLEOTIDE SEQUENCE</scope>
    <source>
        <strain evidence="1">SCP</strain>
        <tissue evidence="1">Leaves</tissue>
    </source>
</reference>
<evidence type="ECO:0000313" key="1">
    <source>
        <dbReference type="EMBL" id="KAK1280341.1"/>
    </source>
</evidence>
<organism evidence="1 2">
    <name type="scientific">Acorus gramineus</name>
    <name type="common">Dwarf sweet flag</name>
    <dbReference type="NCBI Taxonomy" id="55184"/>
    <lineage>
        <taxon>Eukaryota</taxon>
        <taxon>Viridiplantae</taxon>
        <taxon>Streptophyta</taxon>
        <taxon>Embryophyta</taxon>
        <taxon>Tracheophyta</taxon>
        <taxon>Spermatophyta</taxon>
        <taxon>Magnoliopsida</taxon>
        <taxon>Liliopsida</taxon>
        <taxon>Acoraceae</taxon>
        <taxon>Acorus</taxon>
    </lineage>
</organism>
<dbReference type="Proteomes" id="UP001179952">
    <property type="component" value="Unassembled WGS sequence"/>
</dbReference>
<reference evidence="1" key="1">
    <citation type="journal article" date="2023" name="Nat. Commun.">
        <title>Diploid and tetraploid genomes of Acorus and the evolution of monocots.</title>
        <authorList>
            <person name="Ma L."/>
            <person name="Liu K.W."/>
            <person name="Li Z."/>
            <person name="Hsiao Y.Y."/>
            <person name="Qi Y."/>
            <person name="Fu T."/>
            <person name="Tang G.D."/>
            <person name="Zhang D."/>
            <person name="Sun W.H."/>
            <person name="Liu D.K."/>
            <person name="Li Y."/>
            <person name="Chen G.Z."/>
            <person name="Liu X.D."/>
            <person name="Liao X.Y."/>
            <person name="Jiang Y.T."/>
            <person name="Yu X."/>
            <person name="Hao Y."/>
            <person name="Huang J."/>
            <person name="Zhao X.W."/>
            <person name="Ke S."/>
            <person name="Chen Y.Y."/>
            <person name="Wu W.L."/>
            <person name="Hsu J.L."/>
            <person name="Lin Y.F."/>
            <person name="Huang M.D."/>
            <person name="Li C.Y."/>
            <person name="Huang L."/>
            <person name="Wang Z.W."/>
            <person name="Zhao X."/>
            <person name="Zhong W.Y."/>
            <person name="Peng D.H."/>
            <person name="Ahmad S."/>
            <person name="Lan S."/>
            <person name="Zhang J.S."/>
            <person name="Tsai W.C."/>
            <person name="Van de Peer Y."/>
            <person name="Liu Z.J."/>
        </authorList>
    </citation>
    <scope>NUCLEOTIDE SEQUENCE</scope>
    <source>
        <strain evidence="1">SCP</strain>
    </source>
</reference>
<evidence type="ECO:0000313" key="2">
    <source>
        <dbReference type="Proteomes" id="UP001179952"/>
    </source>
</evidence>
<keyword evidence="2" id="KW-1185">Reference proteome</keyword>
<dbReference type="AlphaFoldDB" id="A0AAV9BVK9"/>
<gene>
    <name evidence="1" type="ORF">QJS04_geneDACA023352</name>
</gene>
<sequence length="55" mass="6154">MFCVRASITPSSSLSPFSLSLSVFSLLSHTYSKQNKNKKNKKKFTDCLKQPTSLV</sequence>
<dbReference type="EMBL" id="JAUJYN010000001">
    <property type="protein sequence ID" value="KAK1280341.1"/>
    <property type="molecule type" value="Genomic_DNA"/>
</dbReference>
<name>A0AAV9BVK9_ACOGR</name>
<accession>A0AAV9BVK9</accession>
<protein>
    <submittedName>
        <fullName evidence="1">Uncharacterized protein</fullName>
    </submittedName>
</protein>
<comment type="caution">
    <text evidence="1">The sequence shown here is derived from an EMBL/GenBank/DDBJ whole genome shotgun (WGS) entry which is preliminary data.</text>
</comment>
<proteinExistence type="predicted"/>